<evidence type="ECO:0000313" key="1">
    <source>
        <dbReference type="EMBL" id="KAF3591629.1"/>
    </source>
</evidence>
<protein>
    <submittedName>
        <fullName evidence="1">Uncharacterized protein</fullName>
    </submittedName>
</protein>
<evidence type="ECO:0000313" key="2">
    <source>
        <dbReference type="Proteomes" id="UP000266723"/>
    </source>
</evidence>
<dbReference type="EMBL" id="QGKV02000299">
    <property type="protein sequence ID" value="KAF3591629.1"/>
    <property type="molecule type" value="Genomic_DNA"/>
</dbReference>
<sequence length="63" mass="7355">MFEVEDKKYMVWGLGILSIGNQHGVIVRRQTLKINRPPSQTEEQEAADLERTNVRDFYGDMFP</sequence>
<accession>A0ABQ7E344</accession>
<dbReference type="Proteomes" id="UP000266723">
    <property type="component" value="Unassembled WGS sequence"/>
</dbReference>
<proteinExistence type="predicted"/>
<gene>
    <name evidence="1" type="ORF">DY000_02020640</name>
</gene>
<keyword evidence="2" id="KW-1185">Reference proteome</keyword>
<comment type="caution">
    <text evidence="1">The sequence shown here is derived from an EMBL/GenBank/DDBJ whole genome shotgun (WGS) entry which is preliminary data.</text>
</comment>
<reference evidence="1 2" key="1">
    <citation type="journal article" date="2020" name="BMC Genomics">
        <title>Intraspecific diversification of the crop wild relative Brassica cretica Lam. using demographic model selection.</title>
        <authorList>
            <person name="Kioukis A."/>
            <person name="Michalopoulou V.A."/>
            <person name="Briers L."/>
            <person name="Pirintsos S."/>
            <person name="Studholme D.J."/>
            <person name="Pavlidis P."/>
            <person name="Sarris P.F."/>
        </authorList>
    </citation>
    <scope>NUCLEOTIDE SEQUENCE [LARGE SCALE GENOMIC DNA]</scope>
    <source>
        <strain evidence="2">cv. PFS-1207/04</strain>
    </source>
</reference>
<name>A0ABQ7E344_BRACR</name>
<organism evidence="1 2">
    <name type="scientific">Brassica cretica</name>
    <name type="common">Mustard</name>
    <dbReference type="NCBI Taxonomy" id="69181"/>
    <lineage>
        <taxon>Eukaryota</taxon>
        <taxon>Viridiplantae</taxon>
        <taxon>Streptophyta</taxon>
        <taxon>Embryophyta</taxon>
        <taxon>Tracheophyta</taxon>
        <taxon>Spermatophyta</taxon>
        <taxon>Magnoliopsida</taxon>
        <taxon>eudicotyledons</taxon>
        <taxon>Gunneridae</taxon>
        <taxon>Pentapetalae</taxon>
        <taxon>rosids</taxon>
        <taxon>malvids</taxon>
        <taxon>Brassicales</taxon>
        <taxon>Brassicaceae</taxon>
        <taxon>Brassiceae</taxon>
        <taxon>Brassica</taxon>
    </lineage>
</organism>